<evidence type="ECO:0000313" key="3">
    <source>
        <dbReference type="Proteomes" id="UP001597295"/>
    </source>
</evidence>
<comment type="caution">
    <text evidence="2">The sequence shown here is derived from an EMBL/GenBank/DDBJ whole genome shotgun (WGS) entry which is preliminary data.</text>
</comment>
<evidence type="ECO:0000313" key="2">
    <source>
        <dbReference type="EMBL" id="MFD2263126.1"/>
    </source>
</evidence>
<organism evidence="2 3">
    <name type="scientific">Lacibacterium aquatile</name>
    <dbReference type="NCBI Taxonomy" id="1168082"/>
    <lineage>
        <taxon>Bacteria</taxon>
        <taxon>Pseudomonadati</taxon>
        <taxon>Pseudomonadota</taxon>
        <taxon>Alphaproteobacteria</taxon>
        <taxon>Rhodospirillales</taxon>
        <taxon>Rhodospirillaceae</taxon>
    </lineage>
</organism>
<protein>
    <submittedName>
        <fullName evidence="2">PRC-barrel domain-containing protein</fullName>
    </submittedName>
</protein>
<keyword evidence="3" id="KW-1185">Reference proteome</keyword>
<reference evidence="3" key="1">
    <citation type="journal article" date="2019" name="Int. J. Syst. Evol. Microbiol.">
        <title>The Global Catalogue of Microorganisms (GCM) 10K type strain sequencing project: providing services to taxonomists for standard genome sequencing and annotation.</title>
        <authorList>
            <consortium name="The Broad Institute Genomics Platform"/>
            <consortium name="The Broad Institute Genome Sequencing Center for Infectious Disease"/>
            <person name="Wu L."/>
            <person name="Ma J."/>
        </authorList>
    </citation>
    <scope>NUCLEOTIDE SEQUENCE [LARGE SCALE GENOMIC DNA]</scope>
    <source>
        <strain evidence="3">CGMCC 1.19062</strain>
    </source>
</reference>
<dbReference type="Gene3D" id="2.30.30.240">
    <property type="entry name" value="PRC-barrel domain"/>
    <property type="match status" value="1"/>
</dbReference>
<evidence type="ECO:0000259" key="1">
    <source>
        <dbReference type="Pfam" id="PF05239"/>
    </source>
</evidence>
<dbReference type="RefSeq" id="WP_379876098.1">
    <property type="nucleotide sequence ID" value="NZ_JBHUIP010000009.1"/>
</dbReference>
<dbReference type="Proteomes" id="UP001597295">
    <property type="component" value="Unassembled WGS sequence"/>
</dbReference>
<dbReference type="InterPro" id="IPR027275">
    <property type="entry name" value="PRC-brl_dom"/>
</dbReference>
<dbReference type="PANTHER" id="PTHR36505:SF1">
    <property type="entry name" value="BLR1072 PROTEIN"/>
    <property type="match status" value="1"/>
</dbReference>
<gene>
    <name evidence="2" type="ORF">ACFSM5_09530</name>
</gene>
<accession>A0ABW5DRM6</accession>
<sequence>MEHREETGNLIAGDKVSGTSVYNASGDHLGDIHDVMLDKQSGKVAYAVMSFGGFLGIGEKYHPLPWSTLNYDTREGGYVVNLSKEQLMKAPTYAADSTPAWDRDYEKNIHDYYRVPPYWGM</sequence>
<proteinExistence type="predicted"/>
<dbReference type="InterPro" id="IPR011033">
    <property type="entry name" value="PRC_barrel-like_sf"/>
</dbReference>
<dbReference type="EMBL" id="JBHUIP010000009">
    <property type="protein sequence ID" value="MFD2263126.1"/>
    <property type="molecule type" value="Genomic_DNA"/>
</dbReference>
<feature type="domain" description="PRC-barrel" evidence="1">
    <location>
        <begin position="11"/>
        <end position="87"/>
    </location>
</feature>
<dbReference type="Pfam" id="PF05239">
    <property type="entry name" value="PRC"/>
    <property type="match status" value="1"/>
</dbReference>
<name>A0ABW5DRM6_9PROT</name>
<dbReference type="SUPFAM" id="SSF50346">
    <property type="entry name" value="PRC-barrel domain"/>
    <property type="match status" value="1"/>
</dbReference>
<dbReference type="PANTHER" id="PTHR36505">
    <property type="entry name" value="BLR1072 PROTEIN"/>
    <property type="match status" value="1"/>
</dbReference>